<sequence>MHPLPPALDPQLFLLFGDQGRLLLPLLGMAPLSSCCTTTRIGSTSTVLVDHYEDKIRRFLLPNIALGRRINKVARRAGKHSNHPQGATILQWSTGADTRHRPNITTGVGIEKLRHQVTDSPVMDPTGISVTSFLFNCMKLTEDTVIKGSH</sequence>
<dbReference type="EMBL" id="RWGY01000051">
    <property type="protein sequence ID" value="TVU05679.1"/>
    <property type="molecule type" value="Genomic_DNA"/>
</dbReference>
<dbReference type="AlphaFoldDB" id="A0A5J9T2T9"/>
<comment type="caution">
    <text evidence="1">The sequence shown here is derived from an EMBL/GenBank/DDBJ whole genome shotgun (WGS) entry which is preliminary data.</text>
</comment>
<protein>
    <submittedName>
        <fullName evidence="1">Uncharacterized protein</fullName>
    </submittedName>
</protein>
<reference evidence="1 2" key="1">
    <citation type="journal article" date="2019" name="Sci. Rep.">
        <title>A high-quality genome of Eragrostis curvula grass provides insights into Poaceae evolution and supports new strategies to enhance forage quality.</title>
        <authorList>
            <person name="Carballo J."/>
            <person name="Santos B.A.C.M."/>
            <person name="Zappacosta D."/>
            <person name="Garbus I."/>
            <person name="Selva J.P."/>
            <person name="Gallo C.A."/>
            <person name="Diaz A."/>
            <person name="Albertini E."/>
            <person name="Caccamo M."/>
            <person name="Echenique V."/>
        </authorList>
    </citation>
    <scope>NUCLEOTIDE SEQUENCE [LARGE SCALE GENOMIC DNA]</scope>
    <source>
        <strain evidence="2">cv. Victoria</strain>
        <tissue evidence="1">Leaf</tissue>
    </source>
</reference>
<proteinExistence type="predicted"/>
<dbReference type="Proteomes" id="UP000324897">
    <property type="component" value="Unassembled WGS sequence"/>
</dbReference>
<organism evidence="1 2">
    <name type="scientific">Eragrostis curvula</name>
    <name type="common">weeping love grass</name>
    <dbReference type="NCBI Taxonomy" id="38414"/>
    <lineage>
        <taxon>Eukaryota</taxon>
        <taxon>Viridiplantae</taxon>
        <taxon>Streptophyta</taxon>
        <taxon>Embryophyta</taxon>
        <taxon>Tracheophyta</taxon>
        <taxon>Spermatophyta</taxon>
        <taxon>Magnoliopsida</taxon>
        <taxon>Liliopsida</taxon>
        <taxon>Poales</taxon>
        <taxon>Poaceae</taxon>
        <taxon>PACMAD clade</taxon>
        <taxon>Chloridoideae</taxon>
        <taxon>Eragrostideae</taxon>
        <taxon>Eragrostidinae</taxon>
        <taxon>Eragrostis</taxon>
    </lineage>
</organism>
<name>A0A5J9T2T9_9POAL</name>
<evidence type="ECO:0000313" key="1">
    <source>
        <dbReference type="EMBL" id="TVU05679.1"/>
    </source>
</evidence>
<accession>A0A5J9T2T9</accession>
<evidence type="ECO:0000313" key="2">
    <source>
        <dbReference type="Proteomes" id="UP000324897"/>
    </source>
</evidence>
<gene>
    <name evidence="1" type="ORF">EJB05_48852</name>
</gene>
<keyword evidence="2" id="KW-1185">Reference proteome</keyword>
<dbReference type="Gramene" id="TVU05679">
    <property type="protein sequence ID" value="TVU05679"/>
    <property type="gene ID" value="EJB05_48852"/>
</dbReference>